<dbReference type="InterPro" id="IPR032816">
    <property type="entry name" value="VTT_dom"/>
</dbReference>
<reference evidence="9 10" key="1">
    <citation type="submission" date="2023-08" db="EMBL/GenBank/DDBJ databases">
        <title>Phytohabitans sansha sp. nov., isolated from marine sediment.</title>
        <authorList>
            <person name="Zhao Y."/>
            <person name="Yi K."/>
        </authorList>
    </citation>
    <scope>NUCLEOTIDE SEQUENCE [LARGE SCALE GENOMIC DNA]</scope>
    <source>
        <strain evidence="9 10">ZYX-F-186</strain>
    </source>
</reference>
<feature type="transmembrane region" description="Helical" evidence="7">
    <location>
        <begin position="137"/>
        <end position="158"/>
    </location>
</feature>
<evidence type="ECO:0000313" key="9">
    <source>
        <dbReference type="EMBL" id="MDQ7910060.1"/>
    </source>
</evidence>
<comment type="caution">
    <text evidence="9">The sequence shown here is derived from an EMBL/GenBank/DDBJ whole genome shotgun (WGS) entry which is preliminary data.</text>
</comment>
<dbReference type="RefSeq" id="WP_308717323.1">
    <property type="nucleotide sequence ID" value="NZ_JAVHUY010000050.1"/>
</dbReference>
<keyword evidence="10" id="KW-1185">Reference proteome</keyword>
<evidence type="ECO:0000256" key="6">
    <source>
        <dbReference type="ARBA" id="ARBA00023136"/>
    </source>
</evidence>
<sequence>MADLLTSVASPLTAYLLLMALLAVDAFVPVVPTQALMITVGALTVYGDLSLPITIAVGALGVFGGDLVCYLLGRSAREPGAQPEAPARGRARKAAIRFTRGLRRPGPMVILLCRFVPGGRMAACFQAGRVRYPVRLFVAYEGAAALLWAAYGGLVGHIGGSALTQSAWRLVAVAAVAAAIFAAAGWILALAGSAPTPTEQADATQA</sequence>
<dbReference type="InterPro" id="IPR032818">
    <property type="entry name" value="DedA-like"/>
</dbReference>
<feature type="transmembrane region" description="Helical" evidence="7">
    <location>
        <begin position="170"/>
        <end position="191"/>
    </location>
</feature>
<comment type="caution">
    <text evidence="7">Lacks conserved residue(s) required for the propagation of feature annotation.</text>
</comment>
<protein>
    <submittedName>
        <fullName evidence="9">VTT domain-containing protein</fullName>
    </submittedName>
</protein>
<evidence type="ECO:0000313" key="10">
    <source>
        <dbReference type="Proteomes" id="UP001230908"/>
    </source>
</evidence>
<keyword evidence="3 7" id="KW-1003">Cell membrane</keyword>
<dbReference type="PANTHER" id="PTHR30353">
    <property type="entry name" value="INNER MEMBRANE PROTEIN DEDA-RELATED"/>
    <property type="match status" value="1"/>
</dbReference>
<evidence type="ECO:0000256" key="5">
    <source>
        <dbReference type="ARBA" id="ARBA00022989"/>
    </source>
</evidence>
<evidence type="ECO:0000256" key="7">
    <source>
        <dbReference type="RuleBase" id="RU367016"/>
    </source>
</evidence>
<dbReference type="Pfam" id="PF09335">
    <property type="entry name" value="VTT_dom"/>
    <property type="match status" value="1"/>
</dbReference>
<evidence type="ECO:0000256" key="4">
    <source>
        <dbReference type="ARBA" id="ARBA00022692"/>
    </source>
</evidence>
<organism evidence="9 10">
    <name type="scientific">Phytohabitans maris</name>
    <dbReference type="NCBI Taxonomy" id="3071409"/>
    <lineage>
        <taxon>Bacteria</taxon>
        <taxon>Bacillati</taxon>
        <taxon>Actinomycetota</taxon>
        <taxon>Actinomycetes</taxon>
        <taxon>Micromonosporales</taxon>
        <taxon>Micromonosporaceae</taxon>
    </lineage>
</organism>
<comment type="subcellular location">
    <subcellularLocation>
        <location evidence="1 7">Cell membrane</location>
        <topology evidence="1 7">Multi-pass membrane protein</topology>
    </subcellularLocation>
</comment>
<dbReference type="PANTHER" id="PTHR30353:SF0">
    <property type="entry name" value="TRANSMEMBRANE PROTEIN"/>
    <property type="match status" value="1"/>
</dbReference>
<gene>
    <name evidence="9" type="ORF">RB614_36740</name>
</gene>
<name>A0ABU0ZSV9_9ACTN</name>
<proteinExistence type="inferred from homology"/>
<feature type="transmembrane region" description="Helical" evidence="7">
    <location>
        <begin position="50"/>
        <end position="72"/>
    </location>
</feature>
<feature type="domain" description="VTT" evidence="8">
    <location>
        <begin position="31"/>
        <end position="150"/>
    </location>
</feature>
<dbReference type="Proteomes" id="UP001230908">
    <property type="component" value="Unassembled WGS sequence"/>
</dbReference>
<evidence type="ECO:0000256" key="1">
    <source>
        <dbReference type="ARBA" id="ARBA00004651"/>
    </source>
</evidence>
<dbReference type="EMBL" id="JAVHUY010000050">
    <property type="protein sequence ID" value="MDQ7910060.1"/>
    <property type="molecule type" value="Genomic_DNA"/>
</dbReference>
<keyword evidence="5 7" id="KW-1133">Transmembrane helix</keyword>
<accession>A0ABU0ZSV9</accession>
<keyword evidence="6 7" id="KW-0472">Membrane</keyword>
<evidence type="ECO:0000256" key="3">
    <source>
        <dbReference type="ARBA" id="ARBA00022475"/>
    </source>
</evidence>
<comment type="similarity">
    <text evidence="2 7">Belongs to the DedA family.</text>
</comment>
<evidence type="ECO:0000259" key="8">
    <source>
        <dbReference type="Pfam" id="PF09335"/>
    </source>
</evidence>
<evidence type="ECO:0000256" key="2">
    <source>
        <dbReference type="ARBA" id="ARBA00010792"/>
    </source>
</evidence>
<keyword evidence="4 7" id="KW-0812">Transmembrane</keyword>